<dbReference type="InterPro" id="IPR018511">
    <property type="entry name" value="Hemolysin-typ_Ca-bd_CS"/>
</dbReference>
<dbReference type="RefSeq" id="WP_189412241.1">
    <property type="nucleotide sequence ID" value="NZ_BMYJ01000008.1"/>
</dbReference>
<keyword evidence="2" id="KW-0964">Secreted</keyword>
<dbReference type="EMBL" id="BMYJ01000008">
    <property type="protein sequence ID" value="GHC61714.1"/>
    <property type="molecule type" value="Genomic_DNA"/>
</dbReference>
<keyword evidence="4" id="KW-1185">Reference proteome</keyword>
<name>A0A918TTW5_9RHOB</name>
<dbReference type="Gene3D" id="2.150.10.10">
    <property type="entry name" value="Serralysin-like metalloprotease, C-terminal"/>
    <property type="match status" value="2"/>
</dbReference>
<comment type="subcellular location">
    <subcellularLocation>
        <location evidence="1">Secreted</location>
    </subcellularLocation>
</comment>
<dbReference type="AlphaFoldDB" id="A0A918TTW5"/>
<comment type="caution">
    <text evidence="3">The sequence shown here is derived from an EMBL/GenBank/DDBJ whole genome shotgun (WGS) entry which is preliminary data.</text>
</comment>
<evidence type="ECO:0000256" key="2">
    <source>
        <dbReference type="ARBA" id="ARBA00022525"/>
    </source>
</evidence>
<dbReference type="PANTHER" id="PTHR38340:SF1">
    <property type="entry name" value="S-LAYER PROTEIN"/>
    <property type="match status" value="1"/>
</dbReference>
<protein>
    <recommendedName>
        <fullName evidence="5">Calcium-binding protein</fullName>
    </recommendedName>
</protein>
<dbReference type="PROSITE" id="PS00330">
    <property type="entry name" value="HEMOLYSIN_CALCIUM"/>
    <property type="match status" value="2"/>
</dbReference>
<evidence type="ECO:0000313" key="3">
    <source>
        <dbReference type="EMBL" id="GHC61714.1"/>
    </source>
</evidence>
<dbReference type="Proteomes" id="UP000638981">
    <property type="component" value="Unassembled WGS sequence"/>
</dbReference>
<evidence type="ECO:0008006" key="5">
    <source>
        <dbReference type="Google" id="ProtNLM"/>
    </source>
</evidence>
<reference evidence="3" key="1">
    <citation type="journal article" date="2014" name="Int. J. Syst. Evol. Microbiol.">
        <title>Complete genome sequence of Corynebacterium casei LMG S-19264T (=DSM 44701T), isolated from a smear-ripened cheese.</title>
        <authorList>
            <consortium name="US DOE Joint Genome Institute (JGI-PGF)"/>
            <person name="Walter F."/>
            <person name="Albersmeier A."/>
            <person name="Kalinowski J."/>
            <person name="Ruckert C."/>
        </authorList>
    </citation>
    <scope>NUCLEOTIDE SEQUENCE</scope>
    <source>
        <strain evidence="3">KCTC 23310</strain>
    </source>
</reference>
<dbReference type="GO" id="GO:0005615">
    <property type="term" value="C:extracellular space"/>
    <property type="evidence" value="ECO:0007669"/>
    <property type="project" value="InterPro"/>
</dbReference>
<reference evidence="3" key="2">
    <citation type="submission" date="2020-09" db="EMBL/GenBank/DDBJ databases">
        <authorList>
            <person name="Sun Q."/>
            <person name="Kim S."/>
        </authorList>
    </citation>
    <scope>NUCLEOTIDE SEQUENCE</scope>
    <source>
        <strain evidence="3">KCTC 23310</strain>
    </source>
</reference>
<dbReference type="GO" id="GO:0005509">
    <property type="term" value="F:calcium ion binding"/>
    <property type="evidence" value="ECO:0007669"/>
    <property type="project" value="InterPro"/>
</dbReference>
<dbReference type="InterPro" id="IPR001343">
    <property type="entry name" value="Hemolysn_Ca-bd"/>
</dbReference>
<organism evidence="3 4">
    <name type="scientific">Neogemmobacter tilapiae</name>
    <dbReference type="NCBI Taxonomy" id="875041"/>
    <lineage>
        <taxon>Bacteria</taxon>
        <taxon>Pseudomonadati</taxon>
        <taxon>Pseudomonadota</taxon>
        <taxon>Alphaproteobacteria</taxon>
        <taxon>Rhodobacterales</taxon>
        <taxon>Paracoccaceae</taxon>
        <taxon>Neogemmobacter</taxon>
    </lineage>
</organism>
<sequence>MVNKVGTAGPNTLRGTNGYDELDGLGGNDTLYVLNGNDELDGDGGNDRLFGGFGNDDLDGGAGADSLYGGAGRDWLEGDAGNDWLAGGGGADVFEFDRNDGRDVISDFQNGLDKIELDDFSRAQVQNLIKNSKMVDGDLVLTLSAGNTVTLEGMTKAQLDISHFLFDS</sequence>
<dbReference type="SUPFAM" id="SSF51120">
    <property type="entry name" value="beta-Roll"/>
    <property type="match status" value="1"/>
</dbReference>
<proteinExistence type="predicted"/>
<dbReference type="InterPro" id="IPR011049">
    <property type="entry name" value="Serralysin-like_metalloprot_C"/>
</dbReference>
<evidence type="ECO:0000256" key="1">
    <source>
        <dbReference type="ARBA" id="ARBA00004613"/>
    </source>
</evidence>
<gene>
    <name evidence="3" type="ORF">GCM10007315_27270</name>
</gene>
<dbReference type="Pfam" id="PF00353">
    <property type="entry name" value="HemolysinCabind"/>
    <property type="match status" value="2"/>
</dbReference>
<dbReference type="InterPro" id="IPR050557">
    <property type="entry name" value="RTX_toxin/Mannuronan_C5-epim"/>
</dbReference>
<evidence type="ECO:0000313" key="4">
    <source>
        <dbReference type="Proteomes" id="UP000638981"/>
    </source>
</evidence>
<dbReference type="PRINTS" id="PR00313">
    <property type="entry name" value="CABNDNGRPT"/>
</dbReference>
<dbReference type="PANTHER" id="PTHR38340">
    <property type="entry name" value="S-LAYER PROTEIN"/>
    <property type="match status" value="1"/>
</dbReference>
<accession>A0A918TTW5</accession>